<dbReference type="Pfam" id="PF06821">
    <property type="entry name" value="Ser_hydrolase"/>
    <property type="match status" value="1"/>
</dbReference>
<evidence type="ECO:0000313" key="2">
    <source>
        <dbReference type="Proteomes" id="UP000828390"/>
    </source>
</evidence>
<protein>
    <recommendedName>
        <fullName evidence="3">Hydrolase RBBP9</fullName>
    </recommendedName>
</protein>
<keyword evidence="2" id="KW-1185">Reference proteome</keyword>
<gene>
    <name evidence="1" type="ORF">DPMN_080137</name>
</gene>
<reference evidence="1" key="2">
    <citation type="submission" date="2020-11" db="EMBL/GenBank/DDBJ databases">
        <authorList>
            <person name="McCartney M.A."/>
            <person name="Auch B."/>
            <person name="Kono T."/>
            <person name="Mallez S."/>
            <person name="Becker A."/>
            <person name="Gohl D.M."/>
            <person name="Silverstein K.A.T."/>
            <person name="Koren S."/>
            <person name="Bechman K.B."/>
            <person name="Herman A."/>
            <person name="Abrahante J.E."/>
            <person name="Garbe J."/>
        </authorList>
    </citation>
    <scope>NUCLEOTIDE SEQUENCE</scope>
    <source>
        <strain evidence="1">Duluth1</strain>
        <tissue evidence="1">Whole animal</tissue>
    </source>
</reference>
<evidence type="ECO:0000313" key="1">
    <source>
        <dbReference type="EMBL" id="KAH3705073.1"/>
    </source>
</evidence>
<evidence type="ECO:0008006" key="3">
    <source>
        <dbReference type="Google" id="ProtNLM"/>
    </source>
</evidence>
<dbReference type="AlphaFoldDB" id="A0A9D3YVS6"/>
<name>A0A9D3YVS6_DREPO</name>
<dbReference type="InterPro" id="IPR010662">
    <property type="entry name" value="RBBP9/YdeN"/>
</dbReference>
<reference evidence="1" key="1">
    <citation type="journal article" date="2019" name="bioRxiv">
        <title>The Genome of the Zebra Mussel, Dreissena polymorpha: A Resource for Invasive Species Research.</title>
        <authorList>
            <person name="McCartney M.A."/>
            <person name="Auch B."/>
            <person name="Kono T."/>
            <person name="Mallez S."/>
            <person name="Zhang Y."/>
            <person name="Obille A."/>
            <person name="Becker A."/>
            <person name="Abrahante J.E."/>
            <person name="Garbe J."/>
            <person name="Badalamenti J.P."/>
            <person name="Herman A."/>
            <person name="Mangelson H."/>
            <person name="Liachko I."/>
            <person name="Sullivan S."/>
            <person name="Sone E.D."/>
            <person name="Koren S."/>
            <person name="Silverstein K.A.T."/>
            <person name="Beckman K.B."/>
            <person name="Gohl D.M."/>
        </authorList>
    </citation>
    <scope>NUCLEOTIDE SEQUENCE</scope>
    <source>
        <strain evidence="1">Duluth1</strain>
        <tissue evidence="1">Whole animal</tissue>
    </source>
</reference>
<comment type="caution">
    <text evidence="1">The sequence shown here is derived from an EMBL/GenBank/DDBJ whole genome shotgun (WGS) entry which is preliminary data.</text>
</comment>
<dbReference type="PANTHER" id="PTHR15394">
    <property type="entry name" value="SERINE HYDROLASE RBBP9"/>
    <property type="match status" value="1"/>
</dbReference>
<dbReference type="GO" id="GO:0016787">
    <property type="term" value="F:hydrolase activity"/>
    <property type="evidence" value="ECO:0007669"/>
    <property type="project" value="InterPro"/>
</dbReference>
<dbReference type="InterPro" id="IPR029058">
    <property type="entry name" value="AB_hydrolase_fold"/>
</dbReference>
<accession>A0A9D3YVS6</accession>
<dbReference type="OrthoDB" id="2369073at2759"/>
<proteinExistence type="predicted"/>
<dbReference type="Gene3D" id="3.40.50.1820">
    <property type="entry name" value="alpha/beta hydrolase"/>
    <property type="match status" value="1"/>
</dbReference>
<dbReference type="Proteomes" id="UP000828390">
    <property type="component" value="Unassembled WGS sequence"/>
</dbReference>
<dbReference type="PANTHER" id="PTHR15394:SF3">
    <property type="entry name" value="SERINE HYDROLASE RBBP9"/>
    <property type="match status" value="1"/>
</dbReference>
<dbReference type="SUPFAM" id="SSF53474">
    <property type="entry name" value="alpha/beta-Hydrolases"/>
    <property type="match status" value="1"/>
</dbReference>
<dbReference type="EMBL" id="JAIWYP010000015">
    <property type="protein sequence ID" value="KAH3705073.1"/>
    <property type="molecule type" value="Genomic_DNA"/>
</dbReference>
<organism evidence="1 2">
    <name type="scientific">Dreissena polymorpha</name>
    <name type="common">Zebra mussel</name>
    <name type="synonym">Mytilus polymorpha</name>
    <dbReference type="NCBI Taxonomy" id="45954"/>
    <lineage>
        <taxon>Eukaryota</taxon>
        <taxon>Metazoa</taxon>
        <taxon>Spiralia</taxon>
        <taxon>Lophotrochozoa</taxon>
        <taxon>Mollusca</taxon>
        <taxon>Bivalvia</taxon>
        <taxon>Autobranchia</taxon>
        <taxon>Heteroconchia</taxon>
        <taxon>Euheterodonta</taxon>
        <taxon>Imparidentia</taxon>
        <taxon>Neoheterodontei</taxon>
        <taxon>Myida</taxon>
        <taxon>Dreissenoidea</taxon>
        <taxon>Dreissenidae</taxon>
        <taxon>Dreissena</taxon>
    </lineage>
</organism>
<sequence length="181" mass="20470">MQHIVIIPGNGSGDVTRANWYGWAKRKFDQLPDVTCDLRNMPDPVVARESIWIPFMRDDMRCGEETIIVGHSSGAEAAMRFAEKYPVKGIIVVSACVSDLGDANERASGYYSRPWEWEKIKANTQFRVQFGSTDDPFIPWSEQEQVANGLGSDLHKYDDKGHFMNTAFPQLIDVVKKKLNT</sequence>